<dbReference type="PANTHER" id="PTHR34978">
    <property type="entry name" value="POSSIBLE SENSOR-TRANSDUCER PROTEIN BLAR"/>
    <property type="match status" value="1"/>
</dbReference>
<organism evidence="9 10">
    <name type="scientific">Antrihabitans spumae</name>
    <dbReference type="NCBI Taxonomy" id="3373370"/>
    <lineage>
        <taxon>Bacteria</taxon>
        <taxon>Bacillati</taxon>
        <taxon>Actinomycetota</taxon>
        <taxon>Actinomycetes</taxon>
        <taxon>Mycobacteriales</taxon>
        <taxon>Nocardiaceae</taxon>
        <taxon>Antrihabitans</taxon>
    </lineage>
</organism>
<dbReference type="Pfam" id="PF01435">
    <property type="entry name" value="Peptidase_M48"/>
    <property type="match status" value="1"/>
</dbReference>
<evidence type="ECO:0000256" key="3">
    <source>
        <dbReference type="ARBA" id="ARBA00022801"/>
    </source>
</evidence>
<evidence type="ECO:0000313" key="10">
    <source>
        <dbReference type="Proteomes" id="UP001609175"/>
    </source>
</evidence>
<feature type="transmembrane region" description="Helical" evidence="7">
    <location>
        <begin position="283"/>
        <end position="301"/>
    </location>
</feature>
<comment type="cofactor">
    <cofactor evidence="6">
        <name>Zn(2+)</name>
        <dbReference type="ChEBI" id="CHEBI:29105"/>
    </cofactor>
    <text evidence="6">Binds 1 zinc ion per subunit.</text>
</comment>
<reference evidence="9 10" key="1">
    <citation type="submission" date="2024-10" db="EMBL/GenBank/DDBJ databases">
        <authorList>
            <person name="Riesco R."/>
        </authorList>
    </citation>
    <scope>NUCLEOTIDE SEQUENCE [LARGE SCALE GENOMIC DNA]</scope>
    <source>
        <strain evidence="9 10">NCIMB 15449</strain>
    </source>
</reference>
<keyword evidence="7" id="KW-1133">Transmembrane helix</keyword>
<evidence type="ECO:0000256" key="5">
    <source>
        <dbReference type="ARBA" id="ARBA00023049"/>
    </source>
</evidence>
<evidence type="ECO:0000256" key="1">
    <source>
        <dbReference type="ARBA" id="ARBA00022670"/>
    </source>
</evidence>
<dbReference type="InterPro" id="IPR001915">
    <property type="entry name" value="Peptidase_M48"/>
</dbReference>
<name>A0ABW7JT20_9NOCA</name>
<keyword evidence="3 6" id="KW-0378">Hydrolase</keyword>
<feature type="transmembrane region" description="Helical" evidence="7">
    <location>
        <begin position="68"/>
        <end position="90"/>
    </location>
</feature>
<evidence type="ECO:0000313" key="9">
    <source>
        <dbReference type="EMBL" id="MFH5210115.1"/>
    </source>
</evidence>
<feature type="transmembrane region" description="Helical" evidence="7">
    <location>
        <begin position="21"/>
        <end position="41"/>
    </location>
</feature>
<keyword evidence="7" id="KW-0812">Transmembrane</keyword>
<evidence type="ECO:0000259" key="8">
    <source>
        <dbReference type="Pfam" id="PF01435"/>
    </source>
</evidence>
<dbReference type="RefSeq" id="WP_395115857.1">
    <property type="nucleotide sequence ID" value="NZ_JBIMSO010000059.1"/>
</dbReference>
<keyword evidence="2" id="KW-0479">Metal-binding</keyword>
<dbReference type="Proteomes" id="UP001609175">
    <property type="component" value="Unassembled WGS sequence"/>
</dbReference>
<dbReference type="PANTHER" id="PTHR34978:SF3">
    <property type="entry name" value="SLR0241 PROTEIN"/>
    <property type="match status" value="1"/>
</dbReference>
<feature type="domain" description="Peptidase M48" evidence="8">
    <location>
        <begin position="103"/>
        <end position="192"/>
    </location>
</feature>
<dbReference type="CDD" id="cd07326">
    <property type="entry name" value="M56_BlaR1_MecR1_like"/>
    <property type="match status" value="1"/>
</dbReference>
<dbReference type="InterPro" id="IPR052173">
    <property type="entry name" value="Beta-lactam_resp_regulator"/>
</dbReference>
<keyword evidence="4 6" id="KW-0862">Zinc</keyword>
<keyword evidence="5 6" id="KW-0482">Metalloprotease</keyword>
<evidence type="ECO:0000256" key="7">
    <source>
        <dbReference type="SAM" id="Phobius"/>
    </source>
</evidence>
<accession>A0ABW7JT20</accession>
<comment type="caution">
    <text evidence="9">The sequence shown here is derived from an EMBL/GenBank/DDBJ whole genome shotgun (WGS) entry which is preliminary data.</text>
</comment>
<dbReference type="Gene3D" id="3.30.2010.10">
    <property type="entry name" value="Metalloproteases ('zincins'), catalytic domain"/>
    <property type="match status" value="1"/>
</dbReference>
<evidence type="ECO:0000256" key="4">
    <source>
        <dbReference type="ARBA" id="ARBA00022833"/>
    </source>
</evidence>
<comment type="similarity">
    <text evidence="6">Belongs to the peptidase M48 family.</text>
</comment>
<proteinExistence type="inferred from homology"/>
<keyword evidence="1 6" id="KW-0645">Protease</keyword>
<gene>
    <name evidence="9" type="ORF">ACHIPZ_18195</name>
</gene>
<evidence type="ECO:0000256" key="2">
    <source>
        <dbReference type="ARBA" id="ARBA00022723"/>
    </source>
</evidence>
<dbReference type="EMBL" id="JBIMSO010000059">
    <property type="protein sequence ID" value="MFH5210115.1"/>
    <property type="molecule type" value="Genomic_DNA"/>
</dbReference>
<evidence type="ECO:0000256" key="6">
    <source>
        <dbReference type="RuleBase" id="RU003983"/>
    </source>
</evidence>
<keyword evidence="7" id="KW-0472">Membrane</keyword>
<protein>
    <submittedName>
        <fullName evidence="9">M56 family metallopeptidase</fullName>
    </submittedName>
</protein>
<sequence length="302" mass="31886">MPVLLERLPKSVPPVVALTSWLATIAGFFLFAGSAALVLIWPTHAPVETTLEALTRCLATLQHAVRPWIGAFVGAGSVLVAGAVAVRLGFSAHRHEHARSKIRTLHRDILTVVARRDATHSGVIWLDHPLPMAYSIDGRPGYIVATEGLARCLTAQQCDAVIAHERAHLRSHHHLILGMCEVLAAAFPRIPLFVAAPAAVETLIELAADQSAAEATSTDSMRSALLAVSASVTHLPTVTLRLLNDATGTRLRRLEMVTSGVPRTGKRAGACIAAALLPTLLPALAAGVAFMATAAIGCVLLR</sequence>